<dbReference type="HOGENOM" id="CLU_026593_0_0_1"/>
<dbReference type="PANTHER" id="PTHR46579:SF1">
    <property type="entry name" value="F5_8 TYPE C DOMAIN-CONTAINING PROTEIN"/>
    <property type="match status" value="1"/>
</dbReference>
<evidence type="ECO:0000313" key="1">
    <source>
        <dbReference type="EMBL" id="KIJ63232.1"/>
    </source>
</evidence>
<keyword evidence="2" id="KW-1185">Reference proteome</keyword>
<proteinExistence type="predicted"/>
<dbReference type="PANTHER" id="PTHR46579">
    <property type="entry name" value="F5/8 TYPE C DOMAIN-CONTAINING PROTEIN-RELATED"/>
    <property type="match status" value="1"/>
</dbReference>
<dbReference type="Proteomes" id="UP000053820">
    <property type="component" value="Unassembled WGS sequence"/>
</dbReference>
<dbReference type="OrthoDB" id="2404451at2759"/>
<name>A0A0C9WED7_9AGAM</name>
<organism evidence="1 2">
    <name type="scientific">Hydnomerulius pinastri MD-312</name>
    <dbReference type="NCBI Taxonomy" id="994086"/>
    <lineage>
        <taxon>Eukaryota</taxon>
        <taxon>Fungi</taxon>
        <taxon>Dikarya</taxon>
        <taxon>Basidiomycota</taxon>
        <taxon>Agaricomycotina</taxon>
        <taxon>Agaricomycetes</taxon>
        <taxon>Agaricomycetidae</taxon>
        <taxon>Boletales</taxon>
        <taxon>Boletales incertae sedis</taxon>
        <taxon>Leucogyrophana</taxon>
    </lineage>
</organism>
<accession>A0A0C9WED7</accession>
<dbReference type="EMBL" id="KN839851">
    <property type="protein sequence ID" value="KIJ63232.1"/>
    <property type="molecule type" value="Genomic_DNA"/>
</dbReference>
<dbReference type="AlphaFoldDB" id="A0A0C9WED7"/>
<protein>
    <submittedName>
        <fullName evidence="1">Uncharacterized protein</fullName>
    </submittedName>
</protein>
<reference evidence="1 2" key="1">
    <citation type="submission" date="2014-04" db="EMBL/GenBank/DDBJ databases">
        <title>Evolutionary Origins and Diversification of the Mycorrhizal Mutualists.</title>
        <authorList>
            <consortium name="DOE Joint Genome Institute"/>
            <consortium name="Mycorrhizal Genomics Consortium"/>
            <person name="Kohler A."/>
            <person name="Kuo A."/>
            <person name="Nagy L.G."/>
            <person name="Floudas D."/>
            <person name="Copeland A."/>
            <person name="Barry K.W."/>
            <person name="Cichocki N."/>
            <person name="Veneault-Fourrey C."/>
            <person name="LaButti K."/>
            <person name="Lindquist E.A."/>
            <person name="Lipzen A."/>
            <person name="Lundell T."/>
            <person name="Morin E."/>
            <person name="Murat C."/>
            <person name="Riley R."/>
            <person name="Ohm R."/>
            <person name="Sun H."/>
            <person name="Tunlid A."/>
            <person name="Henrissat B."/>
            <person name="Grigoriev I.V."/>
            <person name="Hibbett D.S."/>
            <person name="Martin F."/>
        </authorList>
    </citation>
    <scope>NUCLEOTIDE SEQUENCE [LARGE SCALE GENOMIC DNA]</scope>
    <source>
        <strain evidence="1 2">MD-312</strain>
    </source>
</reference>
<gene>
    <name evidence="1" type="ORF">HYDPIDRAFT_92731</name>
</gene>
<evidence type="ECO:0000313" key="2">
    <source>
        <dbReference type="Proteomes" id="UP000053820"/>
    </source>
</evidence>
<sequence length="264" mass="30458">MVMRMKGHNGHSPCRMCKILGVRVPGSRNTVNYVPLDRMRHPDIQSPTTSESTVKKYDPLRLPMRSHGEMMNQGKEVQLAPTAAAAERLAKKYGIKGVPILSYLSSLRFPKSFPYDFMHLIWENLIKNLILLWTGEFKGLDTGSESYELDRDVWEAICEATASSGDTLPSSYSARPPNTATERSMCTADSWSFWTQYIGPVLLHQKFSKEKYYKHFIKLVRMLRVCLQFELSREDVADLRIGFATWVEEFEKYAYQFITRFDDS</sequence>